<gene>
    <name evidence="1" type="ORF">LCGC14_2871300</name>
</gene>
<proteinExistence type="predicted"/>
<name>A0A0F9AAY8_9ZZZZ</name>
<comment type="caution">
    <text evidence="1">The sequence shown here is derived from an EMBL/GenBank/DDBJ whole genome shotgun (WGS) entry which is preliminary data.</text>
</comment>
<accession>A0A0F9AAY8</accession>
<dbReference type="EMBL" id="LAZR01055754">
    <property type="protein sequence ID" value="KKK75679.1"/>
    <property type="molecule type" value="Genomic_DNA"/>
</dbReference>
<reference evidence="1" key="1">
    <citation type="journal article" date="2015" name="Nature">
        <title>Complex archaea that bridge the gap between prokaryotes and eukaryotes.</title>
        <authorList>
            <person name="Spang A."/>
            <person name="Saw J.H."/>
            <person name="Jorgensen S.L."/>
            <person name="Zaremba-Niedzwiedzka K."/>
            <person name="Martijn J."/>
            <person name="Lind A.E."/>
            <person name="van Eijk R."/>
            <person name="Schleper C."/>
            <person name="Guy L."/>
            <person name="Ettema T.J."/>
        </authorList>
    </citation>
    <scope>NUCLEOTIDE SEQUENCE</scope>
</reference>
<evidence type="ECO:0000313" key="1">
    <source>
        <dbReference type="EMBL" id="KKK75679.1"/>
    </source>
</evidence>
<sequence length="150" mass="17108">MRDIGSNRITGPEAIMVAAVVWWFDQSTNLGKYVLRAAENVGPAEFTSRIEYDLGLALETELPVGKIIQNFWDLASKNHVVKHMVDQSVRARKGNGSPEKVRNTREFVRRIIISELGLMIKQSGFLEKHEKAIKVAKRRKARNRKYDADD</sequence>
<organism evidence="1">
    <name type="scientific">marine sediment metagenome</name>
    <dbReference type="NCBI Taxonomy" id="412755"/>
    <lineage>
        <taxon>unclassified sequences</taxon>
        <taxon>metagenomes</taxon>
        <taxon>ecological metagenomes</taxon>
    </lineage>
</organism>
<protein>
    <submittedName>
        <fullName evidence="1">Uncharacterized protein</fullName>
    </submittedName>
</protein>
<dbReference type="AlphaFoldDB" id="A0A0F9AAY8"/>